<evidence type="ECO:0000313" key="1">
    <source>
        <dbReference type="EMBL" id="APA16255.1"/>
    </source>
</evidence>
<reference evidence="2" key="1">
    <citation type="journal article" date="2017" name="Genome Biol. Evol.">
        <title>The complete genome sequence of the phytopathogenic fungus Sclerotinia sclerotiorum reveals insights into the genome architecture of broad host range pathogens.</title>
        <authorList>
            <person name="Derbyshire M."/>
            <person name="Denton-Giles M."/>
            <person name="Hegedus D."/>
            <person name="Seifbarghy S."/>
            <person name="Rollins J."/>
            <person name="van Kan J."/>
            <person name="Seidl M.F."/>
            <person name="Faino L."/>
            <person name="Mbengue M."/>
            <person name="Navaud O."/>
            <person name="Raffaele S."/>
            <person name="Hammond-Kosack K."/>
            <person name="Heard S."/>
            <person name="Oliver R."/>
        </authorList>
    </citation>
    <scope>NUCLEOTIDE SEQUENCE [LARGE SCALE GENOMIC DNA]</scope>
    <source>
        <strain evidence="2">ATCC 18683 / 1980 / Ss-1</strain>
    </source>
</reference>
<accession>A0A1D9QMT7</accession>
<proteinExistence type="predicted"/>
<dbReference type="EMBL" id="CP017829">
    <property type="protein sequence ID" value="APA16255.1"/>
    <property type="molecule type" value="Genomic_DNA"/>
</dbReference>
<name>A0A1D9QMT7_SCLS1</name>
<evidence type="ECO:0000313" key="2">
    <source>
        <dbReference type="Proteomes" id="UP000177798"/>
    </source>
</evidence>
<organism evidence="1 2">
    <name type="scientific">Sclerotinia sclerotiorum (strain ATCC 18683 / 1980 / Ss-1)</name>
    <name type="common">White mold</name>
    <name type="synonym">Whetzelinia sclerotiorum</name>
    <dbReference type="NCBI Taxonomy" id="665079"/>
    <lineage>
        <taxon>Eukaryota</taxon>
        <taxon>Fungi</taxon>
        <taxon>Dikarya</taxon>
        <taxon>Ascomycota</taxon>
        <taxon>Pezizomycotina</taxon>
        <taxon>Leotiomycetes</taxon>
        <taxon>Helotiales</taxon>
        <taxon>Sclerotiniaceae</taxon>
        <taxon>Sclerotinia</taxon>
    </lineage>
</organism>
<sequence length="159" mass="16830">MNRLAEVRDVNGNILAEYLYDACGNPAYQEVPSHQDTSFFYRGSLIAVKKGEQKLSYLANGFEYRGETIPQEDGSTALGFQLPTISSIHCGVAIATGAVVDVASCINGSLAEGQETTVKSVGVDALGALIDGIGGEYDGQALRQQFKATKTLPVVPKGQ</sequence>
<gene>
    <name evidence="1" type="ORF">sscle_16g110250</name>
</gene>
<dbReference type="Proteomes" id="UP000177798">
    <property type="component" value="Chromosome 16"/>
</dbReference>
<protein>
    <submittedName>
        <fullName evidence="1">Uncharacterized protein</fullName>
    </submittedName>
</protein>
<dbReference type="AlphaFoldDB" id="A0A1D9QMT7"/>
<dbReference type="VEuPathDB" id="FungiDB:sscle_16g110250"/>